<dbReference type="Proteomes" id="UP001148614">
    <property type="component" value="Unassembled WGS sequence"/>
</dbReference>
<sequence length="78" mass="8354">MLWPKEPADDDVVNEKTGLILQDYTSPGDRVILNEEMDLLGAAALAAANCKFRAATSQILASRVAACKTTRSDTAKTT</sequence>
<reference evidence="1" key="1">
    <citation type="submission" date="2022-07" db="EMBL/GenBank/DDBJ databases">
        <title>Genome Sequence of Xylaria arbuscula.</title>
        <authorList>
            <person name="Buettner E."/>
        </authorList>
    </citation>
    <scope>NUCLEOTIDE SEQUENCE</scope>
    <source>
        <strain evidence="1">VT107</strain>
    </source>
</reference>
<proteinExistence type="predicted"/>
<dbReference type="AlphaFoldDB" id="A0A9W8N6C9"/>
<organism evidence="1 2">
    <name type="scientific">Xylaria arbuscula</name>
    <dbReference type="NCBI Taxonomy" id="114810"/>
    <lineage>
        <taxon>Eukaryota</taxon>
        <taxon>Fungi</taxon>
        <taxon>Dikarya</taxon>
        <taxon>Ascomycota</taxon>
        <taxon>Pezizomycotina</taxon>
        <taxon>Sordariomycetes</taxon>
        <taxon>Xylariomycetidae</taxon>
        <taxon>Xylariales</taxon>
        <taxon>Xylariaceae</taxon>
        <taxon>Xylaria</taxon>
    </lineage>
</organism>
<name>A0A9W8N6C9_9PEZI</name>
<keyword evidence="2" id="KW-1185">Reference proteome</keyword>
<protein>
    <submittedName>
        <fullName evidence="1">Uncharacterized protein</fullName>
    </submittedName>
</protein>
<gene>
    <name evidence="1" type="ORF">NPX13_g9662</name>
</gene>
<evidence type="ECO:0000313" key="2">
    <source>
        <dbReference type="Proteomes" id="UP001148614"/>
    </source>
</evidence>
<comment type="caution">
    <text evidence="1">The sequence shown here is derived from an EMBL/GenBank/DDBJ whole genome shotgun (WGS) entry which is preliminary data.</text>
</comment>
<evidence type="ECO:0000313" key="1">
    <source>
        <dbReference type="EMBL" id="KAJ3558678.1"/>
    </source>
</evidence>
<dbReference type="EMBL" id="JANPWZ010002447">
    <property type="protein sequence ID" value="KAJ3558678.1"/>
    <property type="molecule type" value="Genomic_DNA"/>
</dbReference>
<accession>A0A9W8N6C9</accession>